<accession>A0A183S8H2</accession>
<dbReference type="WBParaSite" id="SSLN_0000054401-mRNA-1">
    <property type="protein sequence ID" value="SSLN_0000054401-mRNA-1"/>
    <property type="gene ID" value="SSLN_0000054401"/>
</dbReference>
<evidence type="ECO:0000313" key="4">
    <source>
        <dbReference type="WBParaSite" id="SSLN_0000054401-mRNA-1"/>
    </source>
</evidence>
<evidence type="ECO:0000313" key="2">
    <source>
        <dbReference type="EMBL" id="VDL85733.1"/>
    </source>
</evidence>
<gene>
    <name evidence="2" type="ORF">SSLN_LOCUS520</name>
</gene>
<feature type="region of interest" description="Disordered" evidence="1">
    <location>
        <begin position="1"/>
        <end position="24"/>
    </location>
</feature>
<dbReference type="AlphaFoldDB" id="A0A183S8H2"/>
<name>A0A183S8H2_SCHSO</name>
<keyword evidence="3" id="KW-1185">Reference proteome</keyword>
<dbReference type="Proteomes" id="UP000275846">
    <property type="component" value="Unassembled WGS sequence"/>
</dbReference>
<reference evidence="4" key="1">
    <citation type="submission" date="2016-06" db="UniProtKB">
        <authorList>
            <consortium name="WormBaseParasite"/>
        </authorList>
    </citation>
    <scope>IDENTIFICATION</scope>
</reference>
<dbReference type="EMBL" id="UYSU01000392">
    <property type="protein sequence ID" value="VDL85733.1"/>
    <property type="molecule type" value="Genomic_DNA"/>
</dbReference>
<evidence type="ECO:0000313" key="3">
    <source>
        <dbReference type="Proteomes" id="UP000275846"/>
    </source>
</evidence>
<organism evidence="4">
    <name type="scientific">Schistocephalus solidus</name>
    <name type="common">Tapeworm</name>
    <dbReference type="NCBI Taxonomy" id="70667"/>
    <lineage>
        <taxon>Eukaryota</taxon>
        <taxon>Metazoa</taxon>
        <taxon>Spiralia</taxon>
        <taxon>Lophotrochozoa</taxon>
        <taxon>Platyhelminthes</taxon>
        <taxon>Cestoda</taxon>
        <taxon>Eucestoda</taxon>
        <taxon>Diphyllobothriidea</taxon>
        <taxon>Diphyllobothriidae</taxon>
        <taxon>Schistocephalus</taxon>
    </lineage>
</organism>
<evidence type="ECO:0000256" key="1">
    <source>
        <dbReference type="SAM" id="MobiDB-lite"/>
    </source>
</evidence>
<proteinExistence type="predicted"/>
<reference evidence="2 3" key="2">
    <citation type="submission" date="2018-11" db="EMBL/GenBank/DDBJ databases">
        <authorList>
            <consortium name="Pathogen Informatics"/>
        </authorList>
    </citation>
    <scope>NUCLEOTIDE SEQUENCE [LARGE SCALE GENOMIC DNA]</scope>
    <source>
        <strain evidence="2 3">NST_G2</strain>
    </source>
</reference>
<feature type="region of interest" description="Disordered" evidence="1">
    <location>
        <begin position="43"/>
        <end position="107"/>
    </location>
</feature>
<sequence>MALPLRGIRARCGGTPRGGSGFHGSPTLWDPIQVWCYAQGRLRSRQPPAPSPISRLLDSFMTPGSGGEGGESAAWRPGQERLRSRQPSAPDPTSGLLDSALTPGTDR</sequence>
<protein>
    <submittedName>
        <fullName evidence="2 4">Uncharacterized protein</fullName>
    </submittedName>
</protein>